<dbReference type="Gene3D" id="2.60.120.10">
    <property type="entry name" value="Jelly Rolls"/>
    <property type="match status" value="1"/>
</dbReference>
<keyword evidence="6" id="KW-1185">Reference proteome</keyword>
<evidence type="ECO:0000313" key="6">
    <source>
        <dbReference type="Proteomes" id="UP000574761"/>
    </source>
</evidence>
<dbReference type="CDD" id="cd00038">
    <property type="entry name" value="CAP_ED"/>
    <property type="match status" value="1"/>
</dbReference>
<proteinExistence type="predicted"/>
<organism evidence="5 6">
    <name type="scientific">Mycoplana azooxidifex</name>
    <dbReference type="NCBI Taxonomy" id="1636188"/>
    <lineage>
        <taxon>Bacteria</taxon>
        <taxon>Pseudomonadati</taxon>
        <taxon>Pseudomonadota</taxon>
        <taxon>Alphaproteobacteria</taxon>
        <taxon>Hyphomicrobiales</taxon>
        <taxon>Rhizobiaceae</taxon>
        <taxon>Mycoplana</taxon>
    </lineage>
</organism>
<dbReference type="Pfam" id="PF00027">
    <property type="entry name" value="cNMP_binding"/>
    <property type="match status" value="1"/>
</dbReference>
<dbReference type="PROSITE" id="PS50042">
    <property type="entry name" value="CNMP_BINDING_3"/>
    <property type="match status" value="1"/>
</dbReference>
<comment type="caution">
    <text evidence="5">The sequence shown here is derived from an EMBL/GenBank/DDBJ whole genome shotgun (WGS) entry which is preliminary data.</text>
</comment>
<name>A0A7W6GLL2_9HYPH</name>
<dbReference type="InterPro" id="IPR012318">
    <property type="entry name" value="HTH_CRP"/>
</dbReference>
<evidence type="ECO:0000256" key="2">
    <source>
        <dbReference type="ARBA" id="ARBA00023125"/>
    </source>
</evidence>
<dbReference type="AlphaFoldDB" id="A0A7W6GLL2"/>
<dbReference type="EMBL" id="JACIEE010000013">
    <property type="protein sequence ID" value="MBB3979820.1"/>
    <property type="molecule type" value="Genomic_DNA"/>
</dbReference>
<feature type="domain" description="Cyclic nucleotide-binding" evidence="4">
    <location>
        <begin position="18"/>
        <end position="120"/>
    </location>
</feature>
<dbReference type="Pfam" id="PF13545">
    <property type="entry name" value="HTH_Crp_2"/>
    <property type="match status" value="1"/>
</dbReference>
<dbReference type="GO" id="GO:0003700">
    <property type="term" value="F:DNA-binding transcription factor activity"/>
    <property type="evidence" value="ECO:0007669"/>
    <property type="project" value="TreeGrafter"/>
</dbReference>
<evidence type="ECO:0000256" key="1">
    <source>
        <dbReference type="ARBA" id="ARBA00023015"/>
    </source>
</evidence>
<accession>A0A7W6GLL2</accession>
<evidence type="ECO:0000256" key="3">
    <source>
        <dbReference type="ARBA" id="ARBA00023163"/>
    </source>
</evidence>
<dbReference type="SMART" id="SM00100">
    <property type="entry name" value="cNMP"/>
    <property type="match status" value="1"/>
</dbReference>
<protein>
    <submittedName>
        <fullName evidence="5">CRP-like cAMP-binding protein</fullName>
    </submittedName>
</protein>
<keyword evidence="3" id="KW-0804">Transcription</keyword>
<evidence type="ECO:0000259" key="4">
    <source>
        <dbReference type="PROSITE" id="PS50042"/>
    </source>
</evidence>
<dbReference type="Gene3D" id="1.10.10.10">
    <property type="entry name" value="Winged helix-like DNA-binding domain superfamily/Winged helix DNA-binding domain"/>
    <property type="match status" value="1"/>
</dbReference>
<dbReference type="PANTHER" id="PTHR24567:SF74">
    <property type="entry name" value="HTH-TYPE TRANSCRIPTIONAL REGULATOR ARCR"/>
    <property type="match status" value="1"/>
</dbReference>
<keyword evidence="2" id="KW-0238">DNA-binding</keyword>
<dbReference type="InterPro" id="IPR014710">
    <property type="entry name" value="RmlC-like_jellyroll"/>
</dbReference>
<dbReference type="InterPro" id="IPR050397">
    <property type="entry name" value="Env_Response_Regulators"/>
</dbReference>
<dbReference type="InterPro" id="IPR000595">
    <property type="entry name" value="cNMP-bd_dom"/>
</dbReference>
<dbReference type="GO" id="GO:0005829">
    <property type="term" value="C:cytosol"/>
    <property type="evidence" value="ECO:0007669"/>
    <property type="project" value="TreeGrafter"/>
</dbReference>
<dbReference type="GO" id="GO:0003677">
    <property type="term" value="F:DNA binding"/>
    <property type="evidence" value="ECO:0007669"/>
    <property type="project" value="UniProtKB-KW"/>
</dbReference>
<sequence length="229" mass="25214">MVRMSRDAAERIICGDGWLAHMSETFRARLLQNALLLKFDPGQIIFRPGDPPGGIYGLVSGTVTVDTAPLDSMPRLIHIALPGGWTGEDSFMTGEPRRIELCARTETWVMHVPLDVMEQMAAADPKIIRAFGVMSILSSDVLLRVVHDLQRKSANSRVASVLHRMSWKSGASVSVSQENLGIMANASRKQVNSAIRRFAQAGWVDIGYRTITITNALALRRCADEDLVD</sequence>
<reference evidence="5 6" key="1">
    <citation type="submission" date="2020-08" db="EMBL/GenBank/DDBJ databases">
        <title>Genomic Encyclopedia of Type Strains, Phase IV (KMG-IV): sequencing the most valuable type-strain genomes for metagenomic binning, comparative biology and taxonomic classification.</title>
        <authorList>
            <person name="Goeker M."/>
        </authorList>
    </citation>
    <scope>NUCLEOTIDE SEQUENCE [LARGE SCALE GENOMIC DNA]</scope>
    <source>
        <strain evidence="5 6">DSM 100211</strain>
    </source>
</reference>
<dbReference type="InterPro" id="IPR036390">
    <property type="entry name" value="WH_DNA-bd_sf"/>
</dbReference>
<dbReference type="RefSeq" id="WP_183808003.1">
    <property type="nucleotide sequence ID" value="NZ_JACIEE010000013.1"/>
</dbReference>
<gene>
    <name evidence="5" type="ORF">GGQ64_005065</name>
</gene>
<dbReference type="PANTHER" id="PTHR24567">
    <property type="entry name" value="CRP FAMILY TRANSCRIPTIONAL REGULATORY PROTEIN"/>
    <property type="match status" value="1"/>
</dbReference>
<dbReference type="InterPro" id="IPR018490">
    <property type="entry name" value="cNMP-bd_dom_sf"/>
</dbReference>
<dbReference type="InterPro" id="IPR036388">
    <property type="entry name" value="WH-like_DNA-bd_sf"/>
</dbReference>
<evidence type="ECO:0000313" key="5">
    <source>
        <dbReference type="EMBL" id="MBB3979820.1"/>
    </source>
</evidence>
<keyword evidence="1" id="KW-0805">Transcription regulation</keyword>
<dbReference type="SUPFAM" id="SSF46785">
    <property type="entry name" value="Winged helix' DNA-binding domain"/>
    <property type="match status" value="1"/>
</dbReference>
<dbReference type="Proteomes" id="UP000574761">
    <property type="component" value="Unassembled WGS sequence"/>
</dbReference>
<dbReference type="SUPFAM" id="SSF51206">
    <property type="entry name" value="cAMP-binding domain-like"/>
    <property type="match status" value="1"/>
</dbReference>